<dbReference type="PANTHER" id="PTHR30352:SF5">
    <property type="entry name" value="PYRUVATE FORMATE-LYASE 1-ACTIVATING ENZYME"/>
    <property type="match status" value="1"/>
</dbReference>
<dbReference type="SUPFAM" id="SSF102114">
    <property type="entry name" value="Radical SAM enzymes"/>
    <property type="match status" value="1"/>
</dbReference>
<name>A0ABP4Y2B8_9ACTN</name>
<keyword evidence="3" id="KW-0949">S-adenosyl-L-methionine</keyword>
<dbReference type="InterPro" id="IPR013785">
    <property type="entry name" value="Aldolase_TIM"/>
</dbReference>
<keyword evidence="6" id="KW-0411">Iron-sulfur</keyword>
<reference evidence="10" key="1">
    <citation type="journal article" date="2019" name="Int. J. Syst. Evol. Microbiol.">
        <title>The Global Catalogue of Microorganisms (GCM) 10K type strain sequencing project: providing services to taxonomists for standard genome sequencing and annotation.</title>
        <authorList>
            <consortium name="The Broad Institute Genomics Platform"/>
            <consortium name="The Broad Institute Genome Sequencing Center for Infectious Disease"/>
            <person name="Wu L."/>
            <person name="Ma J."/>
        </authorList>
    </citation>
    <scope>NUCLEOTIDE SEQUENCE [LARGE SCALE GENOMIC DNA]</scope>
    <source>
        <strain evidence="10">JCM 13250</strain>
    </source>
</reference>
<keyword evidence="2" id="KW-0004">4Fe-4S</keyword>
<comment type="caution">
    <text evidence="9">The sequence shown here is derived from an EMBL/GenBank/DDBJ whole genome shotgun (WGS) entry which is preliminary data.</text>
</comment>
<dbReference type="CDD" id="cd01335">
    <property type="entry name" value="Radical_SAM"/>
    <property type="match status" value="1"/>
</dbReference>
<proteinExistence type="predicted"/>
<keyword evidence="5" id="KW-0408">Iron</keyword>
<accession>A0ABP4Y2B8</accession>
<dbReference type="Gene3D" id="3.20.20.70">
    <property type="entry name" value="Aldolase class I"/>
    <property type="match status" value="1"/>
</dbReference>
<dbReference type="PROSITE" id="PS51918">
    <property type="entry name" value="RADICAL_SAM"/>
    <property type="match status" value="1"/>
</dbReference>
<gene>
    <name evidence="9" type="ORF">GCM10009682_24250</name>
</gene>
<dbReference type="Proteomes" id="UP001500218">
    <property type="component" value="Unassembled WGS sequence"/>
</dbReference>
<dbReference type="PANTHER" id="PTHR30352">
    <property type="entry name" value="PYRUVATE FORMATE-LYASE-ACTIVATING ENZYME"/>
    <property type="match status" value="1"/>
</dbReference>
<organism evidence="9 10">
    <name type="scientific">Luedemannella flava</name>
    <dbReference type="NCBI Taxonomy" id="349316"/>
    <lineage>
        <taxon>Bacteria</taxon>
        <taxon>Bacillati</taxon>
        <taxon>Actinomycetota</taxon>
        <taxon>Actinomycetes</taxon>
        <taxon>Micromonosporales</taxon>
        <taxon>Micromonosporaceae</taxon>
        <taxon>Luedemannella</taxon>
    </lineage>
</organism>
<evidence type="ECO:0000256" key="3">
    <source>
        <dbReference type="ARBA" id="ARBA00022691"/>
    </source>
</evidence>
<protein>
    <recommendedName>
        <fullName evidence="8">Radical SAM core domain-containing protein</fullName>
    </recommendedName>
</protein>
<evidence type="ECO:0000256" key="5">
    <source>
        <dbReference type="ARBA" id="ARBA00023004"/>
    </source>
</evidence>
<evidence type="ECO:0000256" key="1">
    <source>
        <dbReference type="ARBA" id="ARBA00001966"/>
    </source>
</evidence>
<evidence type="ECO:0000256" key="7">
    <source>
        <dbReference type="SAM" id="MobiDB-lite"/>
    </source>
</evidence>
<keyword evidence="4" id="KW-0479">Metal-binding</keyword>
<evidence type="ECO:0000313" key="10">
    <source>
        <dbReference type="Proteomes" id="UP001500218"/>
    </source>
</evidence>
<feature type="compositionally biased region" description="Polar residues" evidence="7">
    <location>
        <begin position="457"/>
        <end position="466"/>
    </location>
</feature>
<feature type="region of interest" description="Disordered" evidence="7">
    <location>
        <begin position="457"/>
        <end position="488"/>
    </location>
</feature>
<dbReference type="InterPro" id="IPR027596">
    <property type="entry name" value="AmmeMemoSam_rS"/>
</dbReference>
<comment type="cofactor">
    <cofactor evidence="1">
        <name>[4Fe-4S] cluster</name>
        <dbReference type="ChEBI" id="CHEBI:49883"/>
    </cofactor>
</comment>
<dbReference type="Pfam" id="PF04055">
    <property type="entry name" value="Radical_SAM"/>
    <property type="match status" value="1"/>
</dbReference>
<dbReference type="SFLD" id="SFLDG01101">
    <property type="entry name" value="Uncharacterised_Radical_SAM_Su"/>
    <property type="match status" value="1"/>
</dbReference>
<evidence type="ECO:0000256" key="4">
    <source>
        <dbReference type="ARBA" id="ARBA00022723"/>
    </source>
</evidence>
<evidence type="ECO:0000256" key="6">
    <source>
        <dbReference type="ARBA" id="ARBA00023014"/>
    </source>
</evidence>
<keyword evidence="10" id="KW-1185">Reference proteome</keyword>
<dbReference type="NCBIfam" id="TIGR04337">
    <property type="entry name" value="AmmeMemoSam_rS"/>
    <property type="match status" value="1"/>
</dbReference>
<dbReference type="InterPro" id="IPR007197">
    <property type="entry name" value="rSAM"/>
</dbReference>
<dbReference type="InterPro" id="IPR058240">
    <property type="entry name" value="rSAM_sf"/>
</dbReference>
<dbReference type="SFLD" id="SFLDS00029">
    <property type="entry name" value="Radical_SAM"/>
    <property type="match status" value="1"/>
</dbReference>
<dbReference type="InterPro" id="IPR034457">
    <property type="entry name" value="Organic_radical-activating"/>
</dbReference>
<sequence>MPRDVQQHKWQRETHPARLWTPQDDGSVVCHLSPRNCRIKDGSSGFCRVRVNRGGALVTLNYGKSVAMTEENIETEAVFNFAPGARILSMGNIGCMMNCDYCHNWQTSQASYVGDDVVRTYTPEQVVDECLSRGINIISWTYNDPVVWHEFVMDTAALARQHGIINLYKSAFYIDPRAIDDLTQVIDIFSLSLKSMDPVFYKRVTKGRLEPVLAGIEQVYRSGCHLELSMLLVTDANDAPGQPERVASWMLENLDADVPLHYVRFHPDYKYVDVPRTPIDRLVRARAAALELGMRYVYLGNVYGQNGANTYCPNCQALLIERVGLRATVMSLSDKSCCSVCGFQTSIRQPLAGIASQPVAAVDVSAYESSPFLWHGDINAVHVEVRNCGPDPCTVVAMSAGGTTDGQPLRVVPLDVAGEFRFMVSRTEIDQMGITVCHPGINVRFFEVFDRAHYPTQSTGQVTHTSDAVPEPALLGMPTQRPRSGPAE</sequence>
<dbReference type="EMBL" id="BAAALT010000059">
    <property type="protein sequence ID" value="GAA1801473.1"/>
    <property type="molecule type" value="Genomic_DNA"/>
</dbReference>
<evidence type="ECO:0000256" key="2">
    <source>
        <dbReference type="ARBA" id="ARBA00022485"/>
    </source>
</evidence>
<dbReference type="RefSeq" id="WP_344129610.1">
    <property type="nucleotide sequence ID" value="NZ_BAAALT010000059.1"/>
</dbReference>
<feature type="domain" description="Radical SAM core" evidence="8">
    <location>
        <begin position="80"/>
        <end position="295"/>
    </location>
</feature>
<evidence type="ECO:0000313" key="9">
    <source>
        <dbReference type="EMBL" id="GAA1801473.1"/>
    </source>
</evidence>
<evidence type="ECO:0000259" key="8">
    <source>
        <dbReference type="PROSITE" id="PS51918"/>
    </source>
</evidence>